<dbReference type="STRING" id="159449.B4N89_38905"/>
<dbReference type="RefSeq" id="WP_078981262.1">
    <property type="nucleotide sequence ID" value="NZ_MWQN01000003.1"/>
</dbReference>
<keyword evidence="2" id="KW-1133">Transmembrane helix</keyword>
<comment type="caution">
    <text evidence="5">The sequence shown here is derived from an EMBL/GenBank/DDBJ whole genome shotgun (WGS) entry which is preliminary data.</text>
</comment>
<keyword evidence="2" id="KW-0472">Membrane</keyword>
<dbReference type="SUPFAM" id="SSF56300">
    <property type="entry name" value="Metallo-dependent phosphatases"/>
    <property type="match status" value="1"/>
</dbReference>
<dbReference type="EMBL" id="MWQN01000003">
    <property type="protein sequence ID" value="OPC78167.1"/>
    <property type="molecule type" value="Genomic_DNA"/>
</dbReference>
<dbReference type="SUPFAM" id="SSF49363">
    <property type="entry name" value="Purple acid phosphatase, N-terminal domain"/>
    <property type="match status" value="1"/>
</dbReference>
<keyword evidence="2" id="KW-0812">Transmembrane</keyword>
<gene>
    <name evidence="5" type="ORF">B4N89_38905</name>
</gene>
<dbReference type="InterPro" id="IPR039331">
    <property type="entry name" value="PAPs-like"/>
</dbReference>
<dbReference type="PROSITE" id="PS51318">
    <property type="entry name" value="TAT"/>
    <property type="match status" value="1"/>
</dbReference>
<dbReference type="Gene3D" id="3.60.21.10">
    <property type="match status" value="1"/>
</dbReference>
<feature type="transmembrane region" description="Helical" evidence="2">
    <location>
        <begin position="44"/>
        <end position="62"/>
    </location>
</feature>
<dbReference type="Pfam" id="PF00149">
    <property type="entry name" value="Metallophos"/>
    <property type="match status" value="1"/>
</dbReference>
<dbReference type="GO" id="GO:0046872">
    <property type="term" value="F:metal ion binding"/>
    <property type="evidence" value="ECO:0007669"/>
    <property type="project" value="InterPro"/>
</dbReference>
<name>A0A1T3NMS8_9ACTN</name>
<keyword evidence="6" id="KW-1185">Reference proteome</keyword>
<evidence type="ECO:0000313" key="5">
    <source>
        <dbReference type="EMBL" id="OPC78167.1"/>
    </source>
</evidence>
<sequence length="561" mass="60200">MTPVPDRNPHLPRSGVPDRLAATMSIAEQHEYLRARRRTVSRRGVLTAIGLGGAAVPLFGATSSAGPRRAPSLLSGTDYIDGNALKPAARHLAFGADPRGQAAMSWQVPQPVRRPYLRLGTSPKQLDQVVPAEIRHLHSHLIEYADNPASAYFDYDQYHLHAALDGLDPGTRYYYALGHEGLDAASVAATVGSFRTAPAVDGVPEPFTFTAFGDEGVEFGGAANQTLMLRQNPAFHLLAGDIAYAASGAGLPSSHHSAEGADKLQPEMWDEYLRMIDPVAASVPWMVAMGNHDMEALYSPDGYGGHLARWHLPGNGPRNSHATYGFRYGNVAVVSLDANDVSHEIPHNRGYTAGAQTAWLAGHLAQVRRTPGIDFVVAFFHHCAYCTATDHVSDGAIREEWIPLFDRYQVDLVINGHNHVYERADPMRGGVRTRRADIGDRIRPATDGTTYLTVGSGGKSGYEFSAPETYAGGPADVTDAVKGGYYTKAGKLDETVEWSRVRFRGNAFIAVDVRPAAAGRETTMTIRTLSATGAQIDTVTLVREAGTPIPVAGTGGRGTGG</sequence>
<evidence type="ECO:0000256" key="2">
    <source>
        <dbReference type="SAM" id="Phobius"/>
    </source>
</evidence>
<organism evidence="5 6">
    <name type="scientific">Embleya scabrispora</name>
    <dbReference type="NCBI Taxonomy" id="159449"/>
    <lineage>
        <taxon>Bacteria</taxon>
        <taxon>Bacillati</taxon>
        <taxon>Actinomycetota</taxon>
        <taxon>Actinomycetes</taxon>
        <taxon>Kitasatosporales</taxon>
        <taxon>Streptomycetaceae</taxon>
        <taxon>Embleya</taxon>
    </lineage>
</organism>
<dbReference type="eggNOG" id="COG1409">
    <property type="taxonomic scope" value="Bacteria"/>
</dbReference>
<dbReference type="InterPro" id="IPR008963">
    <property type="entry name" value="Purple_acid_Pase-like_N"/>
</dbReference>
<evidence type="ECO:0000259" key="4">
    <source>
        <dbReference type="Pfam" id="PF16656"/>
    </source>
</evidence>
<dbReference type="GO" id="GO:0003993">
    <property type="term" value="F:acid phosphatase activity"/>
    <property type="evidence" value="ECO:0007669"/>
    <property type="project" value="InterPro"/>
</dbReference>
<dbReference type="PANTHER" id="PTHR22953:SF153">
    <property type="entry name" value="PURPLE ACID PHOSPHATASE"/>
    <property type="match status" value="1"/>
</dbReference>
<dbReference type="Pfam" id="PF16656">
    <property type="entry name" value="Pur_ac_phosph_N"/>
    <property type="match status" value="1"/>
</dbReference>
<dbReference type="AlphaFoldDB" id="A0A1T3NMS8"/>
<dbReference type="PANTHER" id="PTHR22953">
    <property type="entry name" value="ACID PHOSPHATASE RELATED"/>
    <property type="match status" value="1"/>
</dbReference>
<feature type="domain" description="Calcineurin-like phosphoesterase" evidence="3">
    <location>
        <begin position="231"/>
        <end position="421"/>
    </location>
</feature>
<proteinExistence type="predicted"/>
<accession>A0A1T3NMS8</accession>
<dbReference type="InterPro" id="IPR004843">
    <property type="entry name" value="Calcineurin-like_PHP"/>
</dbReference>
<dbReference type="InterPro" id="IPR015914">
    <property type="entry name" value="PAPs_N"/>
</dbReference>
<dbReference type="Gene3D" id="2.60.40.380">
    <property type="entry name" value="Purple acid phosphatase-like, N-terminal"/>
    <property type="match status" value="1"/>
</dbReference>
<protein>
    <submittedName>
        <fullName evidence="5">Phosphoesterase</fullName>
    </submittedName>
</protein>
<dbReference type="InterPro" id="IPR006311">
    <property type="entry name" value="TAT_signal"/>
</dbReference>
<dbReference type="OrthoDB" id="9804511at2"/>
<dbReference type="InterPro" id="IPR029052">
    <property type="entry name" value="Metallo-depent_PP-like"/>
</dbReference>
<evidence type="ECO:0000256" key="1">
    <source>
        <dbReference type="ARBA" id="ARBA00022729"/>
    </source>
</evidence>
<evidence type="ECO:0000313" key="6">
    <source>
        <dbReference type="Proteomes" id="UP000190037"/>
    </source>
</evidence>
<evidence type="ECO:0000259" key="3">
    <source>
        <dbReference type="Pfam" id="PF00149"/>
    </source>
</evidence>
<dbReference type="Proteomes" id="UP000190037">
    <property type="component" value="Unassembled WGS sequence"/>
</dbReference>
<keyword evidence="1" id="KW-0732">Signal</keyword>
<reference evidence="5 6" key="1">
    <citation type="submission" date="2017-03" db="EMBL/GenBank/DDBJ databases">
        <title>Draft genome sequence of Streptomyces scabrisporus NF3, endophyte isolated from Amphipterygium adstringens.</title>
        <authorList>
            <person name="Vazquez M."/>
            <person name="Ceapa C.D."/>
            <person name="Rodriguez Luna D."/>
            <person name="Sanchez Esquivel S."/>
        </authorList>
    </citation>
    <scope>NUCLEOTIDE SEQUENCE [LARGE SCALE GENOMIC DNA]</scope>
    <source>
        <strain evidence="5 6">NF3</strain>
    </source>
</reference>
<feature type="domain" description="Purple acid phosphatase N-terminal" evidence="4">
    <location>
        <begin position="89"/>
        <end position="196"/>
    </location>
</feature>